<dbReference type="EMBL" id="AMZH03000450">
    <property type="protein sequence ID" value="RRT83684.1"/>
    <property type="molecule type" value="Genomic_DNA"/>
</dbReference>
<comment type="caution">
    <text evidence="1">The sequence shown here is derived from an EMBL/GenBank/DDBJ whole genome shotgun (WGS) entry which is preliminary data.</text>
</comment>
<dbReference type="AlphaFoldDB" id="A0A427B5B8"/>
<organism evidence="1 2">
    <name type="scientific">Ensete ventricosum</name>
    <name type="common">Abyssinian banana</name>
    <name type="synonym">Musa ensete</name>
    <dbReference type="NCBI Taxonomy" id="4639"/>
    <lineage>
        <taxon>Eukaryota</taxon>
        <taxon>Viridiplantae</taxon>
        <taxon>Streptophyta</taxon>
        <taxon>Embryophyta</taxon>
        <taxon>Tracheophyta</taxon>
        <taxon>Spermatophyta</taxon>
        <taxon>Magnoliopsida</taxon>
        <taxon>Liliopsida</taxon>
        <taxon>Zingiberales</taxon>
        <taxon>Musaceae</taxon>
        <taxon>Ensete</taxon>
    </lineage>
</organism>
<accession>A0A427B5B8</accession>
<sequence>MARLPPALHQRSEPERVQLTCLAVELLETKEVLALGVAVKVATAVELAPDAVTDPEMAVVLMAMAMVMVMVMDLAMDVGVQHLINED</sequence>
<proteinExistence type="predicted"/>
<dbReference type="Proteomes" id="UP000287651">
    <property type="component" value="Unassembled WGS sequence"/>
</dbReference>
<reference evidence="1 2" key="1">
    <citation type="journal article" date="2014" name="Agronomy (Basel)">
        <title>A Draft Genome Sequence for Ensete ventricosum, the Drought-Tolerant Tree Against Hunger.</title>
        <authorList>
            <person name="Harrison J."/>
            <person name="Moore K.A."/>
            <person name="Paszkiewicz K."/>
            <person name="Jones T."/>
            <person name="Grant M."/>
            <person name="Ambacheew D."/>
            <person name="Muzemil S."/>
            <person name="Studholme D.J."/>
        </authorList>
    </citation>
    <scope>NUCLEOTIDE SEQUENCE [LARGE SCALE GENOMIC DNA]</scope>
</reference>
<name>A0A427B5B8_ENSVE</name>
<gene>
    <name evidence="1" type="ORF">B296_00012163</name>
</gene>
<evidence type="ECO:0000313" key="1">
    <source>
        <dbReference type="EMBL" id="RRT83684.1"/>
    </source>
</evidence>
<evidence type="ECO:0000313" key="2">
    <source>
        <dbReference type="Proteomes" id="UP000287651"/>
    </source>
</evidence>
<protein>
    <submittedName>
        <fullName evidence="1">Uncharacterized protein</fullName>
    </submittedName>
</protein>